<dbReference type="InterPro" id="IPR019405">
    <property type="entry name" value="Lactonase_7-beta_prop"/>
</dbReference>
<gene>
    <name evidence="2" type="ORF">E5983_07115</name>
</gene>
<dbReference type="RefSeq" id="WP_160333181.1">
    <property type="nucleotide sequence ID" value="NZ_WSRS01000067.1"/>
</dbReference>
<evidence type="ECO:0000313" key="2">
    <source>
        <dbReference type="EMBL" id="MVX59403.1"/>
    </source>
</evidence>
<dbReference type="InterPro" id="IPR050282">
    <property type="entry name" value="Cycloisomerase_2"/>
</dbReference>
<name>A0A7X3G948_9STRE</name>
<comment type="similarity">
    <text evidence="1">Belongs to the cycloisomerase 2 family.</text>
</comment>
<dbReference type="EMBL" id="WSRS01000067">
    <property type="protein sequence ID" value="MVX59403.1"/>
    <property type="molecule type" value="Genomic_DNA"/>
</dbReference>
<dbReference type="InterPro" id="IPR011048">
    <property type="entry name" value="Haem_d1_sf"/>
</dbReference>
<protein>
    <submittedName>
        <fullName evidence="2">Beta-propeller fold lactonase family protein</fullName>
    </submittedName>
</protein>
<proteinExistence type="inferred from homology"/>
<dbReference type="InterPro" id="IPR015943">
    <property type="entry name" value="WD40/YVTN_repeat-like_dom_sf"/>
</dbReference>
<evidence type="ECO:0000313" key="3">
    <source>
        <dbReference type="Proteomes" id="UP000461595"/>
    </source>
</evidence>
<dbReference type="GO" id="GO:0017057">
    <property type="term" value="F:6-phosphogluconolactonase activity"/>
    <property type="evidence" value="ECO:0007669"/>
    <property type="project" value="TreeGrafter"/>
</dbReference>
<reference evidence="2 3" key="1">
    <citation type="submission" date="2019-12" db="EMBL/GenBank/DDBJ databases">
        <title>Microbes associate with the intestines of laboratory mice.</title>
        <authorList>
            <person name="Navarre W."/>
            <person name="Wong E."/>
        </authorList>
    </citation>
    <scope>NUCLEOTIDE SEQUENCE [LARGE SCALE GENOMIC DNA]</scope>
    <source>
        <strain evidence="2 3">NM51_B2-22</strain>
    </source>
</reference>
<sequence length="339" mass="37294">MFDTLYFGTYTKRDSKGIYTAQLDLSTGQLSALELLTPETSPTYLAFNPSGQLYSVAGQNGQGGIGAYRLTGELLNHVLEDGASLCYVAYDGPRQLVYGSNYHKGQVTAYRIEENGRLALVDAVNQEGSGPHPNQASSHVHFSDLTPDKYLVTCDLGADRVTTYSVSDAGKLTPINHYQAQPGSGPRHLVFHSHFKMAYLACELNSTVETLVYDGVGDFDYLSQQTTLPADYQGDNTVGAIRMSQDGKFVYVSNRGHNSITVFKILSDGNLQQVQIVPSHGDFPRDFNFSSDQNFLIVVHQESDNATVFKRNPQTGHLELLSSDFYVPEAVFVSTNPYQ</sequence>
<organism evidence="2 3">
    <name type="scientific">Streptococcus danieliae</name>
    <dbReference type="NCBI Taxonomy" id="747656"/>
    <lineage>
        <taxon>Bacteria</taxon>
        <taxon>Bacillati</taxon>
        <taxon>Bacillota</taxon>
        <taxon>Bacilli</taxon>
        <taxon>Lactobacillales</taxon>
        <taxon>Streptococcaceae</taxon>
        <taxon>Streptococcus</taxon>
    </lineage>
</organism>
<comment type="caution">
    <text evidence="2">The sequence shown here is derived from an EMBL/GenBank/DDBJ whole genome shotgun (WGS) entry which is preliminary data.</text>
</comment>
<dbReference type="GO" id="GO:0005829">
    <property type="term" value="C:cytosol"/>
    <property type="evidence" value="ECO:0007669"/>
    <property type="project" value="TreeGrafter"/>
</dbReference>
<dbReference type="PANTHER" id="PTHR30344:SF1">
    <property type="entry name" value="6-PHOSPHOGLUCONOLACTONASE"/>
    <property type="match status" value="1"/>
</dbReference>
<dbReference type="Pfam" id="PF10282">
    <property type="entry name" value="Lactonase"/>
    <property type="match status" value="1"/>
</dbReference>
<evidence type="ECO:0000256" key="1">
    <source>
        <dbReference type="ARBA" id="ARBA00005564"/>
    </source>
</evidence>
<dbReference type="OrthoDB" id="9790815at2"/>
<dbReference type="Proteomes" id="UP000461595">
    <property type="component" value="Unassembled WGS sequence"/>
</dbReference>
<dbReference type="Gene3D" id="2.130.10.10">
    <property type="entry name" value="YVTN repeat-like/Quinoprotein amine dehydrogenase"/>
    <property type="match status" value="1"/>
</dbReference>
<dbReference type="PANTHER" id="PTHR30344">
    <property type="entry name" value="6-PHOSPHOGLUCONOLACTONASE-RELATED"/>
    <property type="match status" value="1"/>
</dbReference>
<dbReference type="SUPFAM" id="SSF51004">
    <property type="entry name" value="C-terminal (heme d1) domain of cytochrome cd1-nitrite reductase"/>
    <property type="match status" value="1"/>
</dbReference>
<accession>A0A7X3G948</accession>
<dbReference type="AlphaFoldDB" id="A0A7X3G948"/>